<organism evidence="3 4">
    <name type="scientific">Caldovatus sediminis</name>
    <dbReference type="NCBI Taxonomy" id="2041189"/>
    <lineage>
        <taxon>Bacteria</taxon>
        <taxon>Pseudomonadati</taxon>
        <taxon>Pseudomonadota</taxon>
        <taxon>Alphaproteobacteria</taxon>
        <taxon>Acetobacterales</taxon>
        <taxon>Roseomonadaceae</taxon>
        <taxon>Caldovatus</taxon>
    </lineage>
</organism>
<feature type="domain" description="CAAX prenyl protease 2/Lysostaphin resistance protein A-like" evidence="2">
    <location>
        <begin position="36"/>
        <end position="92"/>
    </location>
</feature>
<dbReference type="InterPro" id="IPR003675">
    <property type="entry name" value="Rce1/LyrA-like_dom"/>
</dbReference>
<proteinExistence type="predicted"/>
<dbReference type="Pfam" id="PF02517">
    <property type="entry name" value="Rce1-like"/>
    <property type="match status" value="1"/>
</dbReference>
<sequence>MVANAFAQVLPASVAEVPVCSVLVGGAAGGRCAHAAPALAVLLAAALFGIYHVAHSPSFDQPAMILLLTGGGLATRAFLAVTDDLWGTIALHDWSAMFGVTGALTAADRLGELPVPRWPLFAMALSVLVPLAAGDAVRRRHPAAPQQ</sequence>
<feature type="transmembrane region" description="Helical" evidence="1">
    <location>
        <begin position="33"/>
        <end position="51"/>
    </location>
</feature>
<evidence type="ECO:0000256" key="1">
    <source>
        <dbReference type="SAM" id="Phobius"/>
    </source>
</evidence>
<accession>A0A8J3ECM0</accession>
<reference evidence="3 4" key="1">
    <citation type="journal article" date="2014" name="Int. J. Syst. Evol. Microbiol.">
        <title>Complete genome sequence of Corynebacterium casei LMG S-19264T (=DSM 44701T), isolated from a smear-ripened cheese.</title>
        <authorList>
            <consortium name="US DOE Joint Genome Institute (JGI-PGF)"/>
            <person name="Walter F."/>
            <person name="Albersmeier A."/>
            <person name="Kalinowski J."/>
            <person name="Ruckert C."/>
        </authorList>
    </citation>
    <scope>NUCLEOTIDE SEQUENCE [LARGE SCALE GENOMIC DNA]</scope>
    <source>
        <strain evidence="3 4">CGMCC 1.16330</strain>
    </source>
</reference>
<keyword evidence="4" id="KW-1185">Reference proteome</keyword>
<protein>
    <recommendedName>
        <fullName evidence="2">CAAX prenyl protease 2/Lysostaphin resistance protein A-like domain-containing protein</fullName>
    </recommendedName>
</protein>
<dbReference type="GO" id="GO:0004175">
    <property type="term" value="F:endopeptidase activity"/>
    <property type="evidence" value="ECO:0007669"/>
    <property type="project" value="UniProtKB-ARBA"/>
</dbReference>
<evidence type="ECO:0000313" key="4">
    <source>
        <dbReference type="Proteomes" id="UP000597507"/>
    </source>
</evidence>
<keyword evidence="1" id="KW-0472">Membrane</keyword>
<evidence type="ECO:0000259" key="2">
    <source>
        <dbReference type="Pfam" id="PF02517"/>
    </source>
</evidence>
<name>A0A8J3ECM0_9PROT</name>
<feature type="transmembrane region" description="Helical" evidence="1">
    <location>
        <begin position="118"/>
        <end position="137"/>
    </location>
</feature>
<dbReference type="AlphaFoldDB" id="A0A8J3ECM0"/>
<comment type="caution">
    <text evidence="3">The sequence shown here is derived from an EMBL/GenBank/DDBJ whole genome shotgun (WGS) entry which is preliminary data.</text>
</comment>
<evidence type="ECO:0000313" key="3">
    <source>
        <dbReference type="EMBL" id="GGG23227.1"/>
    </source>
</evidence>
<dbReference type="EMBL" id="BMKS01000002">
    <property type="protein sequence ID" value="GGG23227.1"/>
    <property type="molecule type" value="Genomic_DNA"/>
</dbReference>
<feature type="transmembrane region" description="Helical" evidence="1">
    <location>
        <begin position="63"/>
        <end position="81"/>
    </location>
</feature>
<dbReference type="GO" id="GO:0080120">
    <property type="term" value="P:CAAX-box protein maturation"/>
    <property type="evidence" value="ECO:0007669"/>
    <property type="project" value="UniProtKB-ARBA"/>
</dbReference>
<gene>
    <name evidence="3" type="ORF">GCM10010964_09220</name>
</gene>
<keyword evidence="1" id="KW-0812">Transmembrane</keyword>
<keyword evidence="1" id="KW-1133">Transmembrane helix</keyword>
<dbReference type="Proteomes" id="UP000597507">
    <property type="component" value="Unassembled WGS sequence"/>
</dbReference>